<protein>
    <submittedName>
        <fullName evidence="1">Uncharacterized protein</fullName>
    </submittedName>
</protein>
<organism evidence="1">
    <name type="scientific">Arundo donax</name>
    <name type="common">Giant reed</name>
    <name type="synonym">Donax arundinaceus</name>
    <dbReference type="NCBI Taxonomy" id="35708"/>
    <lineage>
        <taxon>Eukaryota</taxon>
        <taxon>Viridiplantae</taxon>
        <taxon>Streptophyta</taxon>
        <taxon>Embryophyta</taxon>
        <taxon>Tracheophyta</taxon>
        <taxon>Spermatophyta</taxon>
        <taxon>Magnoliopsida</taxon>
        <taxon>Liliopsida</taxon>
        <taxon>Poales</taxon>
        <taxon>Poaceae</taxon>
        <taxon>PACMAD clade</taxon>
        <taxon>Arundinoideae</taxon>
        <taxon>Arundineae</taxon>
        <taxon>Arundo</taxon>
    </lineage>
</organism>
<accession>A0A0A8YM00</accession>
<dbReference type="EMBL" id="GBRH01270391">
    <property type="protein sequence ID" value="JAD27504.1"/>
    <property type="molecule type" value="Transcribed_RNA"/>
</dbReference>
<sequence>MPQWVSLLVVVCFCIIFCLWIFPKPLRAATLIPFRSIRIGLATLNQNLLQCLVQ</sequence>
<evidence type="ECO:0000313" key="1">
    <source>
        <dbReference type="EMBL" id="JAD27504.1"/>
    </source>
</evidence>
<reference evidence="1" key="1">
    <citation type="submission" date="2014-09" db="EMBL/GenBank/DDBJ databases">
        <authorList>
            <person name="Magalhaes I.L.F."/>
            <person name="Oliveira U."/>
            <person name="Santos F.R."/>
            <person name="Vidigal T.H.D.A."/>
            <person name="Brescovit A.D."/>
            <person name="Santos A.J."/>
        </authorList>
    </citation>
    <scope>NUCLEOTIDE SEQUENCE</scope>
    <source>
        <tissue evidence="1">Shoot tissue taken approximately 20 cm above the soil surface</tissue>
    </source>
</reference>
<dbReference type="AlphaFoldDB" id="A0A0A8YM00"/>
<proteinExistence type="predicted"/>
<name>A0A0A8YM00_ARUDO</name>
<reference evidence="1" key="2">
    <citation type="journal article" date="2015" name="Data Brief">
        <title>Shoot transcriptome of the giant reed, Arundo donax.</title>
        <authorList>
            <person name="Barrero R.A."/>
            <person name="Guerrero F.D."/>
            <person name="Moolhuijzen P."/>
            <person name="Goolsby J.A."/>
            <person name="Tidwell J."/>
            <person name="Bellgard S.E."/>
            <person name="Bellgard M.I."/>
        </authorList>
    </citation>
    <scope>NUCLEOTIDE SEQUENCE</scope>
    <source>
        <tissue evidence="1">Shoot tissue taken approximately 20 cm above the soil surface</tissue>
    </source>
</reference>